<reference evidence="1 2" key="1">
    <citation type="submission" date="2020-07" db="EMBL/GenBank/DDBJ databases">
        <title>Description of Limosilactobacillus balticus sp. nov., Limosilactobacillus agrestis sp. nov., Limosilactobacillus albertensis sp. nov., Limosilactobacillus rudii sp. nov., Limosilactobacillus fastidiosus sp. nov., five novel Limosilactobacillus species isolated from the vertebrate gastrointestinal tract, and proposal of 6 subspecies of Limosilactobacillus reuteri adapted to the gastrointestinal tract of specific vertebrate hosts.</title>
        <authorList>
            <person name="Li F."/>
            <person name="Cheng C."/>
            <person name="Zheng J."/>
            <person name="Quevedo R.M."/>
            <person name="Li J."/>
            <person name="Roos S."/>
            <person name="Gaenzle M.G."/>
            <person name="Walter J."/>
        </authorList>
    </citation>
    <scope>NUCLEOTIDE SEQUENCE [LARGE SCALE GENOMIC DNA]</scope>
    <source>
        <strain evidence="1 2">STM2_1</strain>
    </source>
</reference>
<sequence length="299" mass="33636">MEITPDERLTDALGTIINQFPPMVKGMVDLNTNQDNRQWRLTIFDIFSHLSSRDLIIDQITAAQLPELLALAVQSNPPFFQPAAVSPNELAKQKAYSYLANYLMGQFTRMLNTIGNPPQVIEELTVDAGDIMLAQIQRLQFNYNQRFRVANYLADIKARDGLLAAMSAKQSSALTGVGGEVVSLAGQIGQALGTVHYIIAERNAVKKSQDYFNKIITAGHYPLALLFAQQSNSEWFTNFFNQKHRPSLDQFKQAYHLSLEHIEDVNEMITDIISQLKLDIKVLPTGRTQDELLQLIDKL</sequence>
<dbReference type="Proteomes" id="UP000517106">
    <property type="component" value="Unassembled WGS sequence"/>
</dbReference>
<dbReference type="Gene3D" id="1.10.600.10">
    <property type="entry name" value="Farnesyl Diphosphate Synthase"/>
    <property type="match status" value="1"/>
</dbReference>
<proteinExistence type="predicted"/>
<evidence type="ECO:0000313" key="1">
    <source>
        <dbReference type="EMBL" id="MBB1098229.1"/>
    </source>
</evidence>
<protein>
    <submittedName>
        <fullName evidence="1">Polyprenyl synthetase</fullName>
    </submittedName>
</protein>
<dbReference type="AlphaFoldDB" id="A0A7W3UME2"/>
<name>A0A7W3UME2_9LACO</name>
<dbReference type="EMBL" id="JACIVA010000057">
    <property type="protein sequence ID" value="MBB1098229.1"/>
    <property type="molecule type" value="Genomic_DNA"/>
</dbReference>
<dbReference type="InterPro" id="IPR008949">
    <property type="entry name" value="Isoprenoid_synthase_dom_sf"/>
</dbReference>
<gene>
    <name evidence="1" type="ORF">H5S09_09810</name>
</gene>
<evidence type="ECO:0000313" key="2">
    <source>
        <dbReference type="Proteomes" id="UP000517106"/>
    </source>
</evidence>
<organism evidence="1 2">
    <name type="scientific">Limosilactobacillus rudii</name>
    <dbReference type="NCBI Taxonomy" id="2759755"/>
    <lineage>
        <taxon>Bacteria</taxon>
        <taxon>Bacillati</taxon>
        <taxon>Bacillota</taxon>
        <taxon>Bacilli</taxon>
        <taxon>Lactobacillales</taxon>
        <taxon>Lactobacillaceae</taxon>
        <taxon>Limosilactobacillus</taxon>
    </lineage>
</organism>
<keyword evidence="2" id="KW-1185">Reference proteome</keyword>
<accession>A0A7W3UME2</accession>
<comment type="caution">
    <text evidence="1">The sequence shown here is derived from an EMBL/GenBank/DDBJ whole genome shotgun (WGS) entry which is preliminary data.</text>
</comment>
<dbReference type="SUPFAM" id="SSF48576">
    <property type="entry name" value="Terpenoid synthases"/>
    <property type="match status" value="1"/>
</dbReference>